<dbReference type="InParanoid" id="A0A3Q3F951"/>
<sequence length="862" mass="97614">MDELRLRIIHSKRIMDCNVMIFTETWLNNGVPDDAIKLAGRHTHRADRIAEDSGKTRGGGLCIYINKAWCTDSVIIGRHCSANIEFLMVKCRPFYQPRELSSTIVTAAYIPPDADAKAAMKELYTAISKQQTAHPEAAFIVAGDFNHSNLKTVLPKFHQHVSCNTRGNKTLDHVYTNIAGAYTTTPLPHLGQSDHLSLFLIPKYSPLIQRVKPSVTTIKVWPAGTDSVLQDKFHHTDWSMFASQATLGSHTDIDTYTSSVLDYINTTIDSVTTWKQITTYPNQKPWMNKEVRLLLKARNTAFRSDDAMAYSVSRANLRRGIIKAKHCYKLKVEEHFSNSDPRRMWQGIQAISDYKPRNSTPITTDVSFLNELNHFYARFDRDNRDADHDQTSCRQPAPLTHLHRRPRCTEPDQRSKGCWSRRHPGRVLRACAEQLTGVFTDIFNLSLAQAAVPACFKATSIVPVPKHSSPTGLNDYRPVALTPIIMKCFERLVLAHLKNCLPPTLDPFQFAYRSNRSTEDAVSTALHSVLTHLDNNNTYARMLFVDFSSAFNSVIPSKLNTKLGDLGFNSSLRHWIMDFLTNRPQYVRSGHTCSTTITLNTGVPQGCVLSPFLYSLFTHDCRPVHGSNTIIKFADDTAVIGLISNNDDTAYREEVQHLAAWCADNNLLLNTSKTKEIIVDFRRERGSTHNPIHINGMAVERVSSFKFLGTHITEDLSWSTNTSSLVKKAHQRLFFLRTLKRHHLSSAVLMNFYRCVIESILTSSVSVWYGNCSVADRKALQRVVKTAQRITRCPLPAIEDVQRTRCLRRAHGILKDSSHPAHRLFTLLPSGRRFRSLRTRTSRLRNSFFPRAVSLLNSTPEL</sequence>
<dbReference type="PANTHER" id="PTHR47510">
    <property type="entry name" value="REVERSE TRANSCRIPTASE DOMAIN-CONTAINING PROTEIN"/>
    <property type="match status" value="1"/>
</dbReference>
<dbReference type="GO" id="GO:0016706">
    <property type="term" value="F:2-oxoglutarate-dependent dioxygenase activity"/>
    <property type="evidence" value="ECO:0007669"/>
    <property type="project" value="InterPro"/>
</dbReference>
<dbReference type="STRING" id="56723.ENSLBEP00000016511"/>
<keyword evidence="3" id="KW-1185">Reference proteome</keyword>
<evidence type="ECO:0000313" key="3">
    <source>
        <dbReference type="Proteomes" id="UP000261660"/>
    </source>
</evidence>
<organism evidence="2 3">
    <name type="scientific">Labrus bergylta</name>
    <name type="common">ballan wrasse</name>
    <dbReference type="NCBI Taxonomy" id="56723"/>
    <lineage>
        <taxon>Eukaryota</taxon>
        <taxon>Metazoa</taxon>
        <taxon>Chordata</taxon>
        <taxon>Craniata</taxon>
        <taxon>Vertebrata</taxon>
        <taxon>Euteleostomi</taxon>
        <taxon>Actinopterygii</taxon>
        <taxon>Neopterygii</taxon>
        <taxon>Teleostei</taxon>
        <taxon>Neoteleostei</taxon>
        <taxon>Acanthomorphata</taxon>
        <taxon>Eupercaria</taxon>
        <taxon>Labriformes</taxon>
        <taxon>Labridae</taxon>
        <taxon>Labrus</taxon>
    </lineage>
</organism>
<dbReference type="Pfam" id="PF09004">
    <property type="entry name" value="ALKBH8_N"/>
    <property type="match status" value="1"/>
</dbReference>
<dbReference type="Pfam" id="PF00078">
    <property type="entry name" value="RVT_1"/>
    <property type="match status" value="1"/>
</dbReference>
<evidence type="ECO:0000259" key="1">
    <source>
        <dbReference type="PROSITE" id="PS50878"/>
    </source>
</evidence>
<dbReference type="PANTHER" id="PTHR47510:SF3">
    <property type="entry name" value="ENDO_EXONUCLEASE_PHOSPHATASE DOMAIN-CONTAINING PROTEIN"/>
    <property type="match status" value="1"/>
</dbReference>
<dbReference type="PROSITE" id="PS50878">
    <property type="entry name" value="RT_POL"/>
    <property type="match status" value="1"/>
</dbReference>
<feature type="domain" description="Reverse transcriptase" evidence="1">
    <location>
        <begin position="445"/>
        <end position="712"/>
    </location>
</feature>
<dbReference type="SUPFAM" id="SSF56672">
    <property type="entry name" value="DNA/RNA polymerases"/>
    <property type="match status" value="1"/>
</dbReference>
<protein>
    <recommendedName>
        <fullName evidence="1">Reverse transcriptase domain-containing protein</fullName>
    </recommendedName>
</protein>
<dbReference type="InterPro" id="IPR000477">
    <property type="entry name" value="RT_dom"/>
</dbReference>
<dbReference type="AlphaFoldDB" id="A0A3Q3F951"/>
<accession>A0A3Q3F951</accession>
<dbReference type="SUPFAM" id="SSF56219">
    <property type="entry name" value="DNase I-like"/>
    <property type="match status" value="1"/>
</dbReference>
<dbReference type="InterPro" id="IPR036691">
    <property type="entry name" value="Endo/exonu/phosph_ase_sf"/>
</dbReference>
<dbReference type="InterPro" id="IPR015095">
    <property type="entry name" value="AlkB_hom8_N"/>
</dbReference>
<evidence type="ECO:0000313" key="2">
    <source>
        <dbReference type="Ensembl" id="ENSLBEP00000016511.1"/>
    </source>
</evidence>
<dbReference type="Proteomes" id="UP000261660">
    <property type="component" value="Unplaced"/>
</dbReference>
<dbReference type="Ensembl" id="ENSLBET00000017453.1">
    <property type="protein sequence ID" value="ENSLBEP00000016511.1"/>
    <property type="gene ID" value="ENSLBEG00000012722.1"/>
</dbReference>
<dbReference type="Pfam" id="PF03372">
    <property type="entry name" value="Exo_endo_phos"/>
    <property type="match status" value="1"/>
</dbReference>
<dbReference type="CDD" id="cd01650">
    <property type="entry name" value="RT_nLTR_like"/>
    <property type="match status" value="1"/>
</dbReference>
<dbReference type="InterPro" id="IPR005135">
    <property type="entry name" value="Endo/exonuclease/phosphatase"/>
</dbReference>
<name>A0A3Q3F951_9LABR</name>
<proteinExistence type="predicted"/>
<dbReference type="InterPro" id="IPR043502">
    <property type="entry name" value="DNA/RNA_pol_sf"/>
</dbReference>
<dbReference type="Gene3D" id="3.60.10.10">
    <property type="entry name" value="Endonuclease/exonuclease/phosphatase"/>
    <property type="match status" value="1"/>
</dbReference>
<dbReference type="GO" id="GO:0008168">
    <property type="term" value="F:methyltransferase activity"/>
    <property type="evidence" value="ECO:0007669"/>
    <property type="project" value="InterPro"/>
</dbReference>
<reference evidence="2" key="2">
    <citation type="submission" date="2025-09" db="UniProtKB">
        <authorList>
            <consortium name="Ensembl"/>
        </authorList>
    </citation>
    <scope>IDENTIFICATION</scope>
</reference>
<reference evidence="2" key="1">
    <citation type="submission" date="2025-08" db="UniProtKB">
        <authorList>
            <consortium name="Ensembl"/>
        </authorList>
    </citation>
    <scope>IDENTIFICATION</scope>
</reference>
<dbReference type="GeneTree" id="ENSGT01120000271821"/>